<dbReference type="Proteomes" id="UP000285860">
    <property type="component" value="Unassembled WGS sequence"/>
</dbReference>
<evidence type="ECO:0000256" key="2">
    <source>
        <dbReference type="ARBA" id="ARBA00023128"/>
    </source>
</evidence>
<dbReference type="GO" id="GO:0005739">
    <property type="term" value="C:mitochondrion"/>
    <property type="evidence" value="ECO:0007669"/>
    <property type="project" value="UniProtKB-SubCell"/>
</dbReference>
<evidence type="ECO:0000313" key="4">
    <source>
        <dbReference type="EMBL" id="RKL03302.1"/>
    </source>
</evidence>
<organism evidence="4 5">
    <name type="scientific">Fusarium oxysporum</name>
    <name type="common">Fusarium vascular wilt</name>
    <dbReference type="NCBI Taxonomy" id="5507"/>
    <lineage>
        <taxon>Eukaryota</taxon>
        <taxon>Fungi</taxon>
        <taxon>Dikarya</taxon>
        <taxon>Ascomycota</taxon>
        <taxon>Pezizomycotina</taxon>
        <taxon>Sordariomycetes</taxon>
        <taxon>Hypocreomycetidae</taxon>
        <taxon>Hypocreales</taxon>
        <taxon>Nectriaceae</taxon>
        <taxon>Fusarium</taxon>
        <taxon>Fusarium oxysporum species complex</taxon>
    </lineage>
</organism>
<feature type="domain" description="Reverse transcriptase Ty1/copia-type" evidence="3">
    <location>
        <begin position="30"/>
        <end position="265"/>
    </location>
</feature>
<keyword evidence="2" id="KW-0496">Mitochondrion</keyword>
<dbReference type="VEuPathDB" id="FungiDB:HZS61_008406"/>
<protein>
    <recommendedName>
        <fullName evidence="3">Reverse transcriptase Ty1/copia-type domain-containing protein</fullName>
    </recommendedName>
</protein>
<dbReference type="PANTHER" id="PTHR11439:SF483">
    <property type="entry name" value="PEPTIDE SYNTHASE GLIP-LIKE, PUTATIVE (AFU_ORTHOLOGUE AFUA_3G12920)-RELATED"/>
    <property type="match status" value="1"/>
</dbReference>
<comment type="subcellular location">
    <subcellularLocation>
        <location evidence="1">Mitochondrion</location>
    </subcellularLocation>
</comment>
<dbReference type="Pfam" id="PF07727">
    <property type="entry name" value="RVT_2"/>
    <property type="match status" value="1"/>
</dbReference>
<dbReference type="InterPro" id="IPR043502">
    <property type="entry name" value="DNA/RNA_pol_sf"/>
</dbReference>
<dbReference type="SUPFAM" id="SSF56672">
    <property type="entry name" value="DNA/RNA polymerases"/>
    <property type="match status" value="1"/>
</dbReference>
<sequence length="421" mass="47964">MKCSESNHWEHAIYAEKQSHDENGTFLIIDLSEIPDGCVPLHSRWVFKKKLDQFGEIKKYKARLVIKGYAQREGIDYEETFSAVIKATSYRILFALAARLGWKIFMMDVVTAFLNGKVKEKIFMKPPPGWKLPKGKILQVIKSLYGLKQAPRVWYEKLCSEIAEWGFRKSSYDGCVFIHDEWQIVIGVWVDDCLILAPSDAIATKLRMKLEDSFKMKDEGLCEWYLGMHVLQDNGGITIHQEKYVNQMLRRFELDNIKSKSTPLTAGLSLTKNSATESDEDLITDYQQKVGSLVYLAGQSRPDICFAANYCARYMSNLSRDHHEALNEIFAYLKRTAQTGFRYLKGDGSLNLVGFADSDFGGYLDSRRSTTGWIFLLGNAPISWSSQRQKTVALSITDAEYVAALEAAKEAIWIRGFINDL</sequence>
<comment type="caution">
    <text evidence="4">The sequence shown here is derived from an EMBL/GenBank/DDBJ whole genome shotgun (WGS) entry which is preliminary data.</text>
</comment>
<dbReference type="InterPro" id="IPR013103">
    <property type="entry name" value="RVT_2"/>
</dbReference>
<gene>
    <name evidence="4" type="ORF">BFJ68_g11583</name>
</gene>
<evidence type="ECO:0000256" key="1">
    <source>
        <dbReference type="ARBA" id="ARBA00004173"/>
    </source>
</evidence>
<name>A0A420QEW0_FUSOX</name>
<dbReference type="EMBL" id="MRCY01000069">
    <property type="protein sequence ID" value="RKL03302.1"/>
    <property type="molecule type" value="Genomic_DNA"/>
</dbReference>
<dbReference type="CDD" id="cd09272">
    <property type="entry name" value="RNase_HI_RT_Ty1"/>
    <property type="match status" value="1"/>
</dbReference>
<dbReference type="AlphaFoldDB" id="A0A420QEW0"/>
<accession>A0A420QEW0</accession>
<evidence type="ECO:0000313" key="5">
    <source>
        <dbReference type="Proteomes" id="UP000285860"/>
    </source>
</evidence>
<dbReference type="PANTHER" id="PTHR11439">
    <property type="entry name" value="GAG-POL-RELATED RETROTRANSPOSON"/>
    <property type="match status" value="1"/>
</dbReference>
<evidence type="ECO:0000259" key="3">
    <source>
        <dbReference type="Pfam" id="PF07727"/>
    </source>
</evidence>
<reference evidence="4 5" key="1">
    <citation type="journal article" date="2018" name="Sci. Rep.">
        <title>Characterisation of pathogen-specific regions and novel effector candidates in Fusarium oxysporum f. sp. cepae.</title>
        <authorList>
            <person name="Armitage A.D."/>
            <person name="Taylor A."/>
            <person name="Sobczyk M.K."/>
            <person name="Baxter L."/>
            <person name="Greenfield B.P."/>
            <person name="Bates H.J."/>
            <person name="Wilson F."/>
            <person name="Jackson A.C."/>
            <person name="Ott S."/>
            <person name="Harrison R.J."/>
            <person name="Clarkson J.P."/>
        </authorList>
    </citation>
    <scope>NUCLEOTIDE SEQUENCE [LARGE SCALE GENOMIC DNA]</scope>
    <source>
        <strain evidence="4 5">Fo_A28</strain>
    </source>
</reference>
<proteinExistence type="predicted"/>
<dbReference type="VEuPathDB" id="FungiDB:HZS61_008355"/>